<sequence>MGKAFYNLRVRRKQQNYRLSPPPPPSSPDSPPSPPDSPPTPRRSRRRMHRDRRGKKLVVVFKTRHYLQNDVPAPTTESVSALFPVPEALQLPPPPPSPAEGCTEEVLEDIPIKEPNTDDPLSRPKAPPPIRRVLQPPPPPPPSPAEGYTEEVPVDIPSEEEEDQKPNIDDPLSRLKPPPPIVRRDASTMFVDELLEIIANVKSLLVSELVLSKSDINTMICSANRAFTALDCYGDDYISFYWTVRRFIHFNHELLVAATLRNGHCAVFGEISKRYEQLVLEANNAEETLQSAELNLARAKENVVNVTKRLGELRSLVIKLEEQLDHGETEVVSWQSEVNQCSLYHSSVGVEVRTVGLEEEKAKKVVDEVNKRCEEASSGIAMMKKQLWSLGTR</sequence>
<proteinExistence type="predicted"/>
<evidence type="ECO:0000313" key="2">
    <source>
        <dbReference type="Proteomes" id="UP000828048"/>
    </source>
</evidence>
<evidence type="ECO:0000313" key="1">
    <source>
        <dbReference type="EMBL" id="KAH7841115.1"/>
    </source>
</evidence>
<reference evidence="1 2" key="1">
    <citation type="journal article" date="2021" name="Hortic Res">
        <title>High-quality reference genome and annotation aids understanding of berry development for evergreen blueberry (Vaccinium darrowii).</title>
        <authorList>
            <person name="Yu J."/>
            <person name="Hulse-Kemp A.M."/>
            <person name="Babiker E."/>
            <person name="Staton M."/>
        </authorList>
    </citation>
    <scope>NUCLEOTIDE SEQUENCE [LARGE SCALE GENOMIC DNA]</scope>
    <source>
        <strain evidence="2">cv. NJ 8807/NJ 8810</strain>
        <tissue evidence="1">Young leaf</tissue>
    </source>
</reference>
<protein>
    <submittedName>
        <fullName evidence="1">Uncharacterized protein</fullName>
    </submittedName>
</protein>
<gene>
    <name evidence="1" type="ORF">Vadar_025746</name>
</gene>
<dbReference type="EMBL" id="CM037160">
    <property type="protein sequence ID" value="KAH7841115.1"/>
    <property type="molecule type" value="Genomic_DNA"/>
</dbReference>
<accession>A0ACB7XK73</accession>
<dbReference type="Proteomes" id="UP000828048">
    <property type="component" value="Chromosome 10"/>
</dbReference>
<name>A0ACB7XK73_9ERIC</name>
<keyword evidence="2" id="KW-1185">Reference proteome</keyword>
<organism evidence="1 2">
    <name type="scientific">Vaccinium darrowii</name>
    <dbReference type="NCBI Taxonomy" id="229202"/>
    <lineage>
        <taxon>Eukaryota</taxon>
        <taxon>Viridiplantae</taxon>
        <taxon>Streptophyta</taxon>
        <taxon>Embryophyta</taxon>
        <taxon>Tracheophyta</taxon>
        <taxon>Spermatophyta</taxon>
        <taxon>Magnoliopsida</taxon>
        <taxon>eudicotyledons</taxon>
        <taxon>Gunneridae</taxon>
        <taxon>Pentapetalae</taxon>
        <taxon>asterids</taxon>
        <taxon>Ericales</taxon>
        <taxon>Ericaceae</taxon>
        <taxon>Vaccinioideae</taxon>
        <taxon>Vaccinieae</taxon>
        <taxon>Vaccinium</taxon>
    </lineage>
</organism>
<comment type="caution">
    <text evidence="1">The sequence shown here is derived from an EMBL/GenBank/DDBJ whole genome shotgun (WGS) entry which is preliminary data.</text>
</comment>